<accession>A0AAW1GT08</accession>
<evidence type="ECO:0000313" key="1">
    <source>
        <dbReference type="EMBL" id="KAK9666640.1"/>
    </source>
</evidence>
<comment type="caution">
    <text evidence="1">The sequence shown here is derived from an EMBL/GenBank/DDBJ whole genome shotgun (WGS) entry which is preliminary data.</text>
</comment>
<sequence length="103" mass="11407">MKLSNGVESIEAGWVVNPTIFKDKKFIFTCGFKMEEVVTEYRMPRFCSSDRRCAILPATLNTVANNTPGGFSLTSIKTMDIGGYNKVMASPQSDIGRKPYLMG</sequence>
<protein>
    <submittedName>
        <fullName evidence="1">Uncharacterized protein</fullName>
    </submittedName>
</protein>
<dbReference type="EMBL" id="JBDFQZ010000014">
    <property type="protein sequence ID" value="KAK9666640.1"/>
    <property type="molecule type" value="Genomic_DNA"/>
</dbReference>
<reference evidence="1" key="1">
    <citation type="submission" date="2024-03" db="EMBL/GenBank/DDBJ databases">
        <title>WGS assembly of Saponaria officinalis var. Norfolk2.</title>
        <authorList>
            <person name="Jenkins J."/>
            <person name="Shu S."/>
            <person name="Grimwood J."/>
            <person name="Barry K."/>
            <person name="Goodstein D."/>
            <person name="Schmutz J."/>
            <person name="Leebens-Mack J."/>
            <person name="Osbourn A."/>
        </authorList>
    </citation>
    <scope>NUCLEOTIDE SEQUENCE [LARGE SCALE GENOMIC DNA]</scope>
    <source>
        <strain evidence="1">JIC</strain>
    </source>
</reference>
<evidence type="ECO:0000313" key="2">
    <source>
        <dbReference type="Proteomes" id="UP001443914"/>
    </source>
</evidence>
<gene>
    <name evidence="1" type="ORF">RND81_14G200100</name>
</gene>
<proteinExistence type="predicted"/>
<name>A0AAW1GT08_SAPOF</name>
<keyword evidence="2" id="KW-1185">Reference proteome</keyword>
<dbReference type="AlphaFoldDB" id="A0AAW1GT08"/>
<organism evidence="1 2">
    <name type="scientific">Saponaria officinalis</name>
    <name type="common">Common soapwort</name>
    <name type="synonym">Lychnis saponaria</name>
    <dbReference type="NCBI Taxonomy" id="3572"/>
    <lineage>
        <taxon>Eukaryota</taxon>
        <taxon>Viridiplantae</taxon>
        <taxon>Streptophyta</taxon>
        <taxon>Embryophyta</taxon>
        <taxon>Tracheophyta</taxon>
        <taxon>Spermatophyta</taxon>
        <taxon>Magnoliopsida</taxon>
        <taxon>eudicotyledons</taxon>
        <taxon>Gunneridae</taxon>
        <taxon>Pentapetalae</taxon>
        <taxon>Caryophyllales</taxon>
        <taxon>Caryophyllaceae</taxon>
        <taxon>Caryophylleae</taxon>
        <taxon>Saponaria</taxon>
    </lineage>
</organism>
<dbReference type="Proteomes" id="UP001443914">
    <property type="component" value="Unassembled WGS sequence"/>
</dbReference>